<dbReference type="EMBL" id="AHNU02000087">
    <property type="protein sequence ID" value="EMN88066.1"/>
    <property type="molecule type" value="Genomic_DNA"/>
</dbReference>
<evidence type="ECO:0000313" key="2">
    <source>
        <dbReference type="Proteomes" id="UP000012118"/>
    </source>
</evidence>
<evidence type="ECO:0000313" key="1">
    <source>
        <dbReference type="EMBL" id="EMN88066.1"/>
    </source>
</evidence>
<organism evidence="1 2">
    <name type="scientific">Leptospira weilii str. UI 13098</name>
    <dbReference type="NCBI Taxonomy" id="1088542"/>
    <lineage>
        <taxon>Bacteria</taxon>
        <taxon>Pseudomonadati</taxon>
        <taxon>Spirochaetota</taxon>
        <taxon>Spirochaetia</taxon>
        <taxon>Leptospirales</taxon>
        <taxon>Leptospiraceae</taxon>
        <taxon>Leptospira</taxon>
    </lineage>
</organism>
<name>M6PXS6_9LEPT</name>
<dbReference type="Proteomes" id="UP000012118">
    <property type="component" value="Unassembled WGS sequence"/>
</dbReference>
<gene>
    <name evidence="1" type="ORF">LEP1GSC108_0690</name>
</gene>
<comment type="caution">
    <text evidence="1">The sequence shown here is derived from an EMBL/GenBank/DDBJ whole genome shotgun (WGS) entry which is preliminary data.</text>
</comment>
<reference evidence="1 2" key="1">
    <citation type="submission" date="2013-01" db="EMBL/GenBank/DDBJ databases">
        <authorList>
            <person name="Harkins D.M."/>
            <person name="Durkin A.S."/>
            <person name="Brinkac L.M."/>
            <person name="Haft D.H."/>
            <person name="Selengut J.D."/>
            <person name="Sanka R."/>
            <person name="DePew J."/>
            <person name="Purushe J."/>
            <person name="Chanthongthip A."/>
            <person name="Lattana O."/>
            <person name="Phetsouvanh R."/>
            <person name="Newton P.N."/>
            <person name="Vinetz J.M."/>
            <person name="Sutton G.G."/>
            <person name="Nierman W.C."/>
            <person name="Fouts D.E."/>
        </authorList>
    </citation>
    <scope>NUCLEOTIDE SEQUENCE [LARGE SCALE GENOMIC DNA]</scope>
    <source>
        <strain evidence="1 2">UI 13098</strain>
    </source>
</reference>
<sequence length="49" mass="5935">MDDLKIKRLFSLNRNVLVRCYSFAPKRQICAKILRVTYRQDIVKRSHLK</sequence>
<dbReference type="AlphaFoldDB" id="M6PXS6"/>
<proteinExistence type="predicted"/>
<keyword evidence="2" id="KW-1185">Reference proteome</keyword>
<protein>
    <submittedName>
        <fullName evidence="1">Uncharacterized protein</fullName>
    </submittedName>
</protein>
<accession>M6PXS6</accession>